<dbReference type="WBParaSite" id="Gr19_v10_g9090.t1">
    <property type="protein sequence ID" value="Gr19_v10_g9090.t1"/>
    <property type="gene ID" value="Gr19_v10_g9090"/>
</dbReference>
<accession>A0A914IE88</accession>
<feature type="region of interest" description="Disordered" evidence="1">
    <location>
        <begin position="138"/>
        <end position="169"/>
    </location>
</feature>
<dbReference type="FunFam" id="3.10.20.90:FF:000211">
    <property type="entry name" value="Polyubiquitin 9"/>
    <property type="match status" value="1"/>
</dbReference>
<reference evidence="5" key="1">
    <citation type="submission" date="2022-11" db="UniProtKB">
        <authorList>
            <consortium name="WormBaseParasite"/>
        </authorList>
    </citation>
    <scope>IDENTIFICATION</scope>
</reference>
<feature type="compositionally biased region" description="Basic and acidic residues" evidence="1">
    <location>
        <begin position="156"/>
        <end position="165"/>
    </location>
</feature>
<name>A0A914IE88_GLORO</name>
<feature type="compositionally biased region" description="Acidic residues" evidence="1">
    <location>
        <begin position="257"/>
        <end position="271"/>
    </location>
</feature>
<dbReference type="Pfam" id="PF00240">
    <property type="entry name" value="ubiquitin"/>
    <property type="match status" value="1"/>
</dbReference>
<dbReference type="SUPFAM" id="SSF48445">
    <property type="entry name" value="14-3-3 protein"/>
    <property type="match status" value="1"/>
</dbReference>
<dbReference type="Gene3D" id="2.40.50.40">
    <property type="match status" value="2"/>
</dbReference>
<dbReference type="CDD" id="cd00024">
    <property type="entry name" value="CD_CSD"/>
    <property type="match status" value="2"/>
</dbReference>
<dbReference type="PROSITE" id="PS50013">
    <property type="entry name" value="CHROMO_2"/>
    <property type="match status" value="2"/>
</dbReference>
<feature type="compositionally biased region" description="Acidic residues" evidence="1">
    <location>
        <begin position="355"/>
        <end position="366"/>
    </location>
</feature>
<protein>
    <submittedName>
        <fullName evidence="5">Ubiquitin</fullName>
    </submittedName>
</protein>
<dbReference type="PANTHER" id="PTHR10666">
    <property type="entry name" value="UBIQUITIN"/>
    <property type="match status" value="1"/>
</dbReference>
<evidence type="ECO:0000313" key="4">
    <source>
        <dbReference type="Proteomes" id="UP000887572"/>
    </source>
</evidence>
<feature type="compositionally biased region" description="Acidic residues" evidence="1">
    <location>
        <begin position="279"/>
        <end position="292"/>
    </location>
</feature>
<dbReference type="InterPro" id="IPR000953">
    <property type="entry name" value="Chromo/chromo_shadow_dom"/>
</dbReference>
<dbReference type="SUPFAM" id="SSF54160">
    <property type="entry name" value="Chromo domain-like"/>
    <property type="match status" value="2"/>
</dbReference>
<dbReference type="InterPro" id="IPR036815">
    <property type="entry name" value="14-3-3_dom_sf"/>
</dbReference>
<feature type="compositionally biased region" description="Acidic residues" evidence="1">
    <location>
        <begin position="322"/>
        <end position="346"/>
    </location>
</feature>
<proteinExistence type="predicted"/>
<dbReference type="InterPro" id="IPR023780">
    <property type="entry name" value="Chromo_domain"/>
</dbReference>
<dbReference type="InterPro" id="IPR019956">
    <property type="entry name" value="Ubiquitin_dom"/>
</dbReference>
<dbReference type="PROSITE" id="PS50053">
    <property type="entry name" value="UBIQUITIN_2"/>
    <property type="match status" value="1"/>
</dbReference>
<feature type="domain" description="Chromo" evidence="2">
    <location>
        <begin position="430"/>
        <end position="490"/>
    </location>
</feature>
<feature type="compositionally biased region" description="Acidic residues" evidence="1">
    <location>
        <begin position="375"/>
        <end position="403"/>
    </location>
</feature>
<dbReference type="PRINTS" id="PR00348">
    <property type="entry name" value="UBIQUITIN"/>
</dbReference>
<feature type="compositionally biased region" description="Basic and acidic residues" evidence="1">
    <location>
        <begin position="404"/>
        <end position="418"/>
    </location>
</feature>
<evidence type="ECO:0000256" key="1">
    <source>
        <dbReference type="SAM" id="MobiDB-lite"/>
    </source>
</evidence>
<keyword evidence="4" id="KW-1185">Reference proteome</keyword>
<feature type="region of interest" description="Disordered" evidence="1">
    <location>
        <begin position="104"/>
        <end position="126"/>
    </location>
</feature>
<dbReference type="SUPFAM" id="SSF54236">
    <property type="entry name" value="Ubiquitin-like"/>
    <property type="match status" value="1"/>
</dbReference>
<feature type="domain" description="Chromo" evidence="2">
    <location>
        <begin position="174"/>
        <end position="232"/>
    </location>
</feature>
<evidence type="ECO:0000259" key="2">
    <source>
        <dbReference type="PROSITE" id="PS50013"/>
    </source>
</evidence>
<evidence type="ECO:0000259" key="3">
    <source>
        <dbReference type="PROSITE" id="PS50053"/>
    </source>
</evidence>
<dbReference type="InterPro" id="IPR016197">
    <property type="entry name" value="Chromo-like_dom_sf"/>
</dbReference>
<sequence>MKRDDYYRYLAKVANKRSFVDACQQSYQAAFDIAKTKMEPTSQPLALNFSVFLLLRNAQLFREGLRTRRQTAAATTISRDTASPTCQNHRGCFESMGDGFNDVTSQKHHAGTPGETEQLAVRSSSRARRPIKRYVGEVNDASGRDKKVSRTSPRNIRKESTKSVIDEEEAADDQTVEKVLKKRVDGDRVEYFVKWEGLHSRWNCWRPRDVLKHLRVVKQYEKEQMHEEEEEDESDEEATRAHNDIVTTYSSASSASEQDESGNDEGEEESDKEEKKDDNLEEEEHKEDDEDEEVKRKDVNLEEDEHKEDEEDEEAKRKDVNLEEDEHKEDEEDESDEEEMKDDNLEEEQHKEKGGEDDEGNDVNLEEEQHKEKGEEDDEGKDVNLEEDEHKDEEEDESDEEEKKDDKLEEEEQHKEKGEEDDEGEDGNEHVVERILAKRINKNGEAEYLVKWQGGSDKMNSWELIDVMKQHFDVFKQFESSAAAADMEKACGHQNSSNASPPGPSKRLSCSSLPEPIWAIDLYERRRFRGGNSRALCLECGQSLETYSATLTRHIVEEEHHQYASKLLEKQLELGVANLTPTIWGIDLFERRQFRNGNTRAICLECGQSLETHIASLIRHILELGDGDDVQLQQPLQKKLKLSLTSSSFLLVVANESQESGSINANTTRRIQPRGQSATAVPTMQIFVRSLKRKIITLEAKVENTVADLKEMIETKEGIPLDDQRLIFAGKQLEGKRTLADYNIQNNSTFDLVRCFRRR</sequence>
<dbReference type="SMART" id="SM00298">
    <property type="entry name" value="CHROMO"/>
    <property type="match status" value="2"/>
</dbReference>
<dbReference type="InterPro" id="IPR000626">
    <property type="entry name" value="Ubiquitin-like_dom"/>
</dbReference>
<dbReference type="InterPro" id="IPR029071">
    <property type="entry name" value="Ubiquitin-like_domsf"/>
</dbReference>
<dbReference type="SMART" id="SM00213">
    <property type="entry name" value="UBQ"/>
    <property type="match status" value="1"/>
</dbReference>
<dbReference type="AlphaFoldDB" id="A0A914IE88"/>
<feature type="compositionally biased region" description="Acidic residues" evidence="1">
    <location>
        <begin position="301"/>
        <end position="313"/>
    </location>
</feature>
<dbReference type="Gene3D" id="3.10.20.90">
    <property type="entry name" value="Phosphatidylinositol 3-kinase Catalytic Subunit, Chain A, domain 1"/>
    <property type="match status" value="1"/>
</dbReference>
<dbReference type="InterPro" id="IPR050158">
    <property type="entry name" value="Ubiquitin_ubiquitin-like"/>
</dbReference>
<organism evidence="4 5">
    <name type="scientific">Globodera rostochiensis</name>
    <name type="common">Golden nematode worm</name>
    <name type="synonym">Heterodera rostochiensis</name>
    <dbReference type="NCBI Taxonomy" id="31243"/>
    <lineage>
        <taxon>Eukaryota</taxon>
        <taxon>Metazoa</taxon>
        <taxon>Ecdysozoa</taxon>
        <taxon>Nematoda</taxon>
        <taxon>Chromadorea</taxon>
        <taxon>Rhabditida</taxon>
        <taxon>Tylenchina</taxon>
        <taxon>Tylenchomorpha</taxon>
        <taxon>Tylenchoidea</taxon>
        <taxon>Heteroderidae</taxon>
        <taxon>Heteroderinae</taxon>
        <taxon>Globodera</taxon>
    </lineage>
</organism>
<dbReference type="Proteomes" id="UP000887572">
    <property type="component" value="Unplaced"/>
</dbReference>
<evidence type="ECO:0000313" key="5">
    <source>
        <dbReference type="WBParaSite" id="Gr19_v10_g9090.t1"/>
    </source>
</evidence>
<feature type="region of interest" description="Disordered" evidence="1">
    <location>
        <begin position="248"/>
        <end position="429"/>
    </location>
</feature>
<feature type="domain" description="Ubiquitin-like" evidence="3">
    <location>
        <begin position="684"/>
        <end position="753"/>
    </location>
</feature>
<dbReference type="Pfam" id="PF00385">
    <property type="entry name" value="Chromo"/>
    <property type="match status" value="2"/>
</dbReference>